<dbReference type="PROSITE" id="PS50042">
    <property type="entry name" value="CNMP_BINDING_3"/>
    <property type="match status" value="1"/>
</dbReference>
<protein>
    <submittedName>
        <fullName evidence="5">Crp/Fnr family transcriptional regulator</fullName>
    </submittedName>
</protein>
<comment type="caution">
    <text evidence="5">The sequence shown here is derived from an EMBL/GenBank/DDBJ whole genome shotgun (WGS) entry which is preliminary data.</text>
</comment>
<dbReference type="InterPro" id="IPR000595">
    <property type="entry name" value="cNMP-bd_dom"/>
</dbReference>
<dbReference type="InterPro" id="IPR036388">
    <property type="entry name" value="WH-like_DNA-bd_sf"/>
</dbReference>
<accession>A0ABS8I125</accession>
<dbReference type="Proteomes" id="UP001165492">
    <property type="component" value="Unassembled WGS sequence"/>
</dbReference>
<dbReference type="SUPFAM" id="SSF51206">
    <property type="entry name" value="cAMP-binding domain-like"/>
    <property type="match status" value="1"/>
</dbReference>
<dbReference type="InterPro" id="IPR018490">
    <property type="entry name" value="cNMP-bd_dom_sf"/>
</dbReference>
<evidence type="ECO:0000313" key="6">
    <source>
        <dbReference type="Proteomes" id="UP001165492"/>
    </source>
</evidence>
<dbReference type="SMART" id="SM00419">
    <property type="entry name" value="HTH_CRP"/>
    <property type="match status" value="1"/>
</dbReference>
<dbReference type="InterPro" id="IPR012318">
    <property type="entry name" value="HTH_CRP"/>
</dbReference>
<keyword evidence="1" id="KW-0805">Transcription regulation</keyword>
<dbReference type="InterPro" id="IPR014710">
    <property type="entry name" value="RmlC-like_jellyroll"/>
</dbReference>
<evidence type="ECO:0000256" key="1">
    <source>
        <dbReference type="ARBA" id="ARBA00023015"/>
    </source>
</evidence>
<evidence type="ECO:0000256" key="3">
    <source>
        <dbReference type="ARBA" id="ARBA00023163"/>
    </source>
</evidence>
<dbReference type="InterPro" id="IPR036390">
    <property type="entry name" value="WH_DNA-bd_sf"/>
</dbReference>
<keyword evidence="6" id="KW-1185">Reference proteome</keyword>
<sequence>MQFDDFLFSEPQLKELLVGMPEKIRAKVFLKKIPAGETLLKKGEKVEYAYILIGGELKVINEFENGRIYIFERIRPISFVSELEILAGEMEYVSTVETVNNCKVLMITAKDFAKWIACDHAVLLKISQILAKKMYSTASKTGTANFLSGIRKIQAYIIKYYQENQGNIDVLLIDKKRQQIADEIGVSVKTINRCVDKLNSAGLVFVRSGKIYISKGQYANLLLEIQNFK</sequence>
<dbReference type="Gene3D" id="1.10.10.10">
    <property type="entry name" value="Winged helix-like DNA-binding domain superfamily/Winged helix DNA-binding domain"/>
    <property type="match status" value="1"/>
</dbReference>
<dbReference type="CDD" id="cd00038">
    <property type="entry name" value="CAP_ED"/>
    <property type="match status" value="1"/>
</dbReference>
<evidence type="ECO:0000259" key="4">
    <source>
        <dbReference type="PROSITE" id="PS50042"/>
    </source>
</evidence>
<feature type="domain" description="Cyclic nucleotide-binding" evidence="4">
    <location>
        <begin position="12"/>
        <end position="133"/>
    </location>
</feature>
<evidence type="ECO:0000313" key="5">
    <source>
        <dbReference type="EMBL" id="MCC5468368.1"/>
    </source>
</evidence>
<keyword evidence="3" id="KW-0804">Transcription</keyword>
<dbReference type="RefSeq" id="WP_229537239.1">
    <property type="nucleotide sequence ID" value="NZ_JAJHJB010000062.1"/>
</dbReference>
<dbReference type="Pfam" id="PF00027">
    <property type="entry name" value="cNMP_binding"/>
    <property type="match status" value="1"/>
</dbReference>
<proteinExistence type="predicted"/>
<name>A0ABS8I125_9FIRM</name>
<evidence type="ECO:0000256" key="2">
    <source>
        <dbReference type="ARBA" id="ARBA00023125"/>
    </source>
</evidence>
<gene>
    <name evidence="5" type="ORF">LMF89_23820</name>
</gene>
<dbReference type="SMART" id="SM00100">
    <property type="entry name" value="cNMP"/>
    <property type="match status" value="1"/>
</dbReference>
<dbReference type="SUPFAM" id="SSF46785">
    <property type="entry name" value="Winged helix' DNA-binding domain"/>
    <property type="match status" value="1"/>
</dbReference>
<keyword evidence="2" id="KW-0238">DNA-binding</keyword>
<organism evidence="5 6">
    <name type="scientific">Pelosinus baikalensis</name>
    <dbReference type="NCBI Taxonomy" id="2892015"/>
    <lineage>
        <taxon>Bacteria</taxon>
        <taxon>Bacillati</taxon>
        <taxon>Bacillota</taxon>
        <taxon>Negativicutes</taxon>
        <taxon>Selenomonadales</taxon>
        <taxon>Sporomusaceae</taxon>
        <taxon>Pelosinus</taxon>
    </lineage>
</organism>
<dbReference type="Gene3D" id="2.60.120.10">
    <property type="entry name" value="Jelly Rolls"/>
    <property type="match status" value="1"/>
</dbReference>
<dbReference type="EMBL" id="JAJHJB010000062">
    <property type="protein sequence ID" value="MCC5468368.1"/>
    <property type="molecule type" value="Genomic_DNA"/>
</dbReference>
<reference evidence="5" key="1">
    <citation type="submission" date="2021-11" db="EMBL/GenBank/DDBJ databases">
        <title>Description of a new species Pelosinus isolated from the bottom sediments of Lake Baikal.</title>
        <authorList>
            <person name="Zakharyuk A."/>
        </authorList>
    </citation>
    <scope>NUCLEOTIDE SEQUENCE</scope>
    <source>
        <strain evidence="5">Bkl1</strain>
    </source>
</reference>